<keyword evidence="2" id="KW-1185">Reference proteome</keyword>
<reference evidence="2" key="1">
    <citation type="journal article" date="2011" name="Proc. Natl. Acad. Sci. U.S.A.">
        <title>Obligate biotrophy features unraveled by the genomic analysis of rust fungi.</title>
        <authorList>
            <person name="Duplessis S."/>
            <person name="Cuomo C.A."/>
            <person name="Lin Y.-C."/>
            <person name="Aerts A."/>
            <person name="Tisserant E."/>
            <person name="Veneault-Fourrey C."/>
            <person name="Joly D.L."/>
            <person name="Hacquard S."/>
            <person name="Amselem J."/>
            <person name="Cantarel B.L."/>
            <person name="Chiu R."/>
            <person name="Coutinho P.M."/>
            <person name="Feau N."/>
            <person name="Field M."/>
            <person name="Frey P."/>
            <person name="Gelhaye E."/>
            <person name="Goldberg J."/>
            <person name="Grabherr M.G."/>
            <person name="Kodira C.D."/>
            <person name="Kohler A."/>
            <person name="Kuees U."/>
            <person name="Lindquist E.A."/>
            <person name="Lucas S.M."/>
            <person name="Mago R."/>
            <person name="Mauceli E."/>
            <person name="Morin E."/>
            <person name="Murat C."/>
            <person name="Pangilinan J.L."/>
            <person name="Park R."/>
            <person name="Pearson M."/>
            <person name="Quesneville H."/>
            <person name="Rouhier N."/>
            <person name="Sakthikumar S."/>
            <person name="Salamov A.A."/>
            <person name="Schmutz J."/>
            <person name="Selles B."/>
            <person name="Shapiro H."/>
            <person name="Tanguay P."/>
            <person name="Tuskan G.A."/>
            <person name="Henrissat B."/>
            <person name="Van de Peer Y."/>
            <person name="Rouze P."/>
            <person name="Ellis J.G."/>
            <person name="Dodds P.N."/>
            <person name="Schein J.E."/>
            <person name="Zhong S."/>
            <person name="Hamelin R.C."/>
            <person name="Grigoriev I.V."/>
            <person name="Szabo L.J."/>
            <person name="Martin F."/>
        </authorList>
    </citation>
    <scope>NUCLEOTIDE SEQUENCE [LARGE SCALE GENOMIC DNA]</scope>
    <source>
        <strain evidence="2">98AG31 / pathotype 3-4-7</strain>
    </source>
</reference>
<evidence type="ECO:0000313" key="2">
    <source>
        <dbReference type="Proteomes" id="UP000001072"/>
    </source>
</evidence>
<dbReference type="Proteomes" id="UP000001072">
    <property type="component" value="Unassembled WGS sequence"/>
</dbReference>
<proteinExistence type="predicted"/>
<evidence type="ECO:0000313" key="1">
    <source>
        <dbReference type="EMBL" id="EGG02925.1"/>
    </source>
</evidence>
<dbReference type="RefSeq" id="XP_007413718.1">
    <property type="nucleotide sequence ID" value="XM_007413656.1"/>
</dbReference>
<dbReference type="KEGG" id="mlr:MELLADRAFT_109668"/>
<dbReference type="GeneID" id="18923830"/>
<gene>
    <name evidence="1" type="ORF">MELLADRAFT_109668</name>
</gene>
<sequence length="412" mass="45956">MPHEVVPRPVPKIPITVDKTVKILHFMTSLDVSPREFMYTFFSSTAEHEEIIYRRRLMKICPGQKHNKSILKNYGNLIKTSPDGQVFWESFILKEASDIVNAQEVERGSYPKGAYVSSSHIPIDFFSESSEAQRTEQIKQGMPFLHSLISQKILTSSSSNAKVLMKDSKVNKENVGKKGETPTCALPPENEEVLSLANLVDIKSTCAELADHKAEVVPVAICAMIAYTCNRCCNAVPLQNGLMVLAGGVSCRVNEYLQCFGLTCSRDSVLDAMEHMRLSQEEQLMQVFKVNSKLLPLLCFDNIDIHLRIHNSRIDMSSRLFHGTWGFYTVFRAALLANCEAEAVSLASFVAAMKAADQEPVKIEDFAPRPEESAHFKAVIQAQMATTRIARLQFNHAVDSNCAQGKSSVHIK</sequence>
<organism evidence="2">
    <name type="scientific">Melampsora larici-populina (strain 98AG31 / pathotype 3-4-7)</name>
    <name type="common">Poplar leaf rust fungus</name>
    <dbReference type="NCBI Taxonomy" id="747676"/>
    <lineage>
        <taxon>Eukaryota</taxon>
        <taxon>Fungi</taxon>
        <taxon>Dikarya</taxon>
        <taxon>Basidiomycota</taxon>
        <taxon>Pucciniomycotina</taxon>
        <taxon>Pucciniomycetes</taxon>
        <taxon>Pucciniales</taxon>
        <taxon>Melampsoraceae</taxon>
        <taxon>Melampsora</taxon>
    </lineage>
</organism>
<name>F4RX89_MELLP</name>
<dbReference type="InParanoid" id="F4RX89"/>
<protein>
    <submittedName>
        <fullName evidence="1">Uncharacterized protein</fullName>
    </submittedName>
</protein>
<accession>F4RX89</accession>
<dbReference type="EMBL" id="GL883127">
    <property type="protein sequence ID" value="EGG02925.1"/>
    <property type="molecule type" value="Genomic_DNA"/>
</dbReference>
<dbReference type="HOGENOM" id="CLU_009176_3_0_1"/>
<dbReference type="AlphaFoldDB" id="F4RX89"/>
<dbReference type="VEuPathDB" id="FungiDB:MELLADRAFT_109668"/>